<keyword evidence="2" id="KW-0812">Transmembrane</keyword>
<keyword evidence="2" id="KW-1133">Transmembrane helix</keyword>
<name>A0ABW8CGC5_9ACTN</name>
<evidence type="ECO:0000313" key="3">
    <source>
        <dbReference type="EMBL" id="MFI9104837.1"/>
    </source>
</evidence>
<evidence type="ECO:0000256" key="1">
    <source>
        <dbReference type="SAM" id="MobiDB-lite"/>
    </source>
</evidence>
<feature type="transmembrane region" description="Helical" evidence="2">
    <location>
        <begin position="71"/>
        <end position="95"/>
    </location>
</feature>
<evidence type="ECO:0008006" key="5">
    <source>
        <dbReference type="Google" id="ProtNLM"/>
    </source>
</evidence>
<comment type="caution">
    <text evidence="3">The sequence shown here is derived from an EMBL/GenBank/DDBJ whole genome shotgun (WGS) entry which is preliminary data.</text>
</comment>
<evidence type="ECO:0000313" key="4">
    <source>
        <dbReference type="Proteomes" id="UP001614394"/>
    </source>
</evidence>
<accession>A0ABW8CGC5</accession>
<sequence length="223" mass="23048">MRTALAFPTVLFSFALLVVIGFWLLALMGGVSAHGHAGHGGHGEHAGHGGHGGHGEIGSHHDGHGHGGEGLLAAAGLDGVPVTVVLSLLTAVAWFVSLAGSELLDGAGAHGPVRVLLAIVVLAVALVGSWSVTWLLVRPLRRLFPEVRPPSRQDFVGSLCVIRTGRVGTDFGQAEVTAPDGSSAVVQVRQTGEDTFASGSTALLYEYEPAGEFFWVAPFDPIT</sequence>
<feature type="compositionally biased region" description="Basic and acidic residues" evidence="1">
    <location>
        <begin position="41"/>
        <end position="64"/>
    </location>
</feature>
<dbReference type="RefSeq" id="WP_399655461.1">
    <property type="nucleotide sequence ID" value="NZ_JBITYG010000010.1"/>
</dbReference>
<reference evidence="3 4" key="1">
    <citation type="submission" date="2024-10" db="EMBL/GenBank/DDBJ databases">
        <title>The Natural Products Discovery Center: Release of the First 8490 Sequenced Strains for Exploring Actinobacteria Biosynthetic Diversity.</title>
        <authorList>
            <person name="Kalkreuter E."/>
            <person name="Kautsar S.A."/>
            <person name="Yang D."/>
            <person name="Bader C.D."/>
            <person name="Teijaro C.N."/>
            <person name="Fluegel L."/>
            <person name="Davis C.M."/>
            <person name="Simpson J.R."/>
            <person name="Lauterbach L."/>
            <person name="Steele A.D."/>
            <person name="Gui C."/>
            <person name="Meng S."/>
            <person name="Li G."/>
            <person name="Viehrig K."/>
            <person name="Ye F."/>
            <person name="Su P."/>
            <person name="Kiefer A.F."/>
            <person name="Nichols A."/>
            <person name="Cepeda A.J."/>
            <person name="Yan W."/>
            <person name="Fan B."/>
            <person name="Jiang Y."/>
            <person name="Adhikari A."/>
            <person name="Zheng C.-J."/>
            <person name="Schuster L."/>
            <person name="Cowan T.M."/>
            <person name="Smanski M.J."/>
            <person name="Chevrette M.G."/>
            <person name="De Carvalho L.P.S."/>
            <person name="Shen B."/>
        </authorList>
    </citation>
    <scope>NUCLEOTIDE SEQUENCE [LARGE SCALE GENOMIC DNA]</scope>
    <source>
        <strain evidence="3 4">NPDC053399</strain>
    </source>
</reference>
<organism evidence="3 4">
    <name type="scientific">Streptomyces fildesensis</name>
    <dbReference type="NCBI Taxonomy" id="375757"/>
    <lineage>
        <taxon>Bacteria</taxon>
        <taxon>Bacillati</taxon>
        <taxon>Actinomycetota</taxon>
        <taxon>Actinomycetes</taxon>
        <taxon>Kitasatosporales</taxon>
        <taxon>Streptomycetaceae</taxon>
        <taxon>Streptomyces</taxon>
    </lineage>
</organism>
<protein>
    <recommendedName>
        <fullName evidence="5">DUF1449 family protein</fullName>
    </recommendedName>
</protein>
<dbReference type="EMBL" id="JBITYG010000010">
    <property type="protein sequence ID" value="MFI9104837.1"/>
    <property type="molecule type" value="Genomic_DNA"/>
</dbReference>
<keyword evidence="2" id="KW-0472">Membrane</keyword>
<keyword evidence="4" id="KW-1185">Reference proteome</keyword>
<evidence type="ECO:0000256" key="2">
    <source>
        <dbReference type="SAM" id="Phobius"/>
    </source>
</evidence>
<dbReference type="Proteomes" id="UP001614394">
    <property type="component" value="Unassembled WGS sequence"/>
</dbReference>
<feature type="transmembrane region" description="Helical" evidence="2">
    <location>
        <begin position="6"/>
        <end position="26"/>
    </location>
</feature>
<gene>
    <name evidence="3" type="ORF">ACIGXA_30410</name>
</gene>
<proteinExistence type="predicted"/>
<feature type="region of interest" description="Disordered" evidence="1">
    <location>
        <begin position="38"/>
        <end position="64"/>
    </location>
</feature>
<feature type="transmembrane region" description="Helical" evidence="2">
    <location>
        <begin position="115"/>
        <end position="137"/>
    </location>
</feature>